<dbReference type="SUPFAM" id="SSF54909">
    <property type="entry name" value="Dimeric alpha+beta barrel"/>
    <property type="match status" value="1"/>
</dbReference>
<gene>
    <name evidence="1" type="ORF">CJD38_15170</name>
</gene>
<sequence length="235" mass="26059">MEKVIYLVERDPKVDIDAFGKNLRVYLTSQLRSIPSVRSLQVNVADSAVAAGEGLKQTNSNPPLEAIVQVWMDSAVAHLRAPIDAAIAANTARFAAYLVTESQPLRNHKHPAKLGERTEGFAQIALIRKPQAQPYAEWLDVWHNSHTKVAVETQSNFEYIQNAVIRPLTPNAPPLDAVVEEGFPIAALNDPYTFFDAVGDEAKFQANLKAMMDSVFRFIDMSKIDVAPTSQYKLL</sequence>
<protein>
    <submittedName>
        <fullName evidence="1">Uncharacterized protein</fullName>
    </submittedName>
</protein>
<dbReference type="Proteomes" id="UP000244248">
    <property type="component" value="Unassembled WGS sequence"/>
</dbReference>
<keyword evidence="2" id="KW-1185">Reference proteome</keyword>
<evidence type="ECO:0000313" key="1">
    <source>
        <dbReference type="EMBL" id="PTU30285.1"/>
    </source>
</evidence>
<comment type="caution">
    <text evidence="1">The sequence shown here is derived from an EMBL/GenBank/DDBJ whole genome shotgun (WGS) entry which is preliminary data.</text>
</comment>
<dbReference type="OrthoDB" id="9015064at2"/>
<dbReference type="AlphaFoldDB" id="A0A2T5MCJ9"/>
<proteinExistence type="predicted"/>
<dbReference type="InterPro" id="IPR011008">
    <property type="entry name" value="Dimeric_a/b-barrel"/>
</dbReference>
<name>A0A2T5MCJ9_9GAMM</name>
<reference evidence="1 2" key="1">
    <citation type="submission" date="2018-04" db="EMBL/GenBank/DDBJ databases">
        <title>Novel species isolated from glacier.</title>
        <authorList>
            <person name="Liu Q."/>
            <person name="Xin Y.-H."/>
        </authorList>
    </citation>
    <scope>NUCLEOTIDE SEQUENCE [LARGE SCALE GENOMIC DNA]</scope>
    <source>
        <strain evidence="1 2">GT1R17</strain>
    </source>
</reference>
<dbReference type="EMBL" id="QANS01000006">
    <property type="protein sequence ID" value="PTU30285.1"/>
    <property type="molecule type" value="Genomic_DNA"/>
</dbReference>
<organism evidence="1 2">
    <name type="scientific">Stenotrophobium rhamnosiphilum</name>
    <dbReference type="NCBI Taxonomy" id="2029166"/>
    <lineage>
        <taxon>Bacteria</taxon>
        <taxon>Pseudomonadati</taxon>
        <taxon>Pseudomonadota</taxon>
        <taxon>Gammaproteobacteria</taxon>
        <taxon>Nevskiales</taxon>
        <taxon>Nevskiaceae</taxon>
        <taxon>Stenotrophobium</taxon>
    </lineage>
</organism>
<accession>A0A2T5MCJ9</accession>
<dbReference type="RefSeq" id="WP_107941228.1">
    <property type="nucleotide sequence ID" value="NZ_QANS01000006.1"/>
</dbReference>
<evidence type="ECO:0000313" key="2">
    <source>
        <dbReference type="Proteomes" id="UP000244248"/>
    </source>
</evidence>